<reference evidence="2 3" key="1">
    <citation type="journal article" date="2019" name="Syst. Appl. Microbiol.">
        <title>Microvirga tunisiensis sp. nov., a root nodule symbiotic bacterium isolated from Lupinus micranthus and L. luteus grown in Northern Tunisia.</title>
        <authorList>
            <person name="Msaddak A."/>
            <person name="Rejili M."/>
            <person name="Duran D."/>
            <person name="Mars M."/>
            <person name="Palacios J.M."/>
            <person name="Ruiz-Argueso T."/>
            <person name="Rey L."/>
            <person name="Imperial J."/>
        </authorList>
    </citation>
    <scope>NUCLEOTIDE SEQUENCE [LARGE SCALE GENOMIC DNA]</scope>
    <source>
        <strain evidence="2 3">Lmie10</strain>
    </source>
</reference>
<name>A0A5N7MI54_9HYPH</name>
<dbReference type="Gene3D" id="2.30.30.240">
    <property type="entry name" value="PRC-barrel domain"/>
    <property type="match status" value="1"/>
</dbReference>
<proteinExistence type="predicted"/>
<gene>
    <name evidence="2" type="ORF">FS320_16190</name>
</gene>
<evidence type="ECO:0000313" key="3">
    <source>
        <dbReference type="Proteomes" id="UP000403266"/>
    </source>
</evidence>
<organism evidence="2 3">
    <name type="scientific">Microvirga tunisiensis</name>
    <dbReference type="NCBI Taxonomy" id="2108360"/>
    <lineage>
        <taxon>Bacteria</taxon>
        <taxon>Pseudomonadati</taxon>
        <taxon>Pseudomonadota</taxon>
        <taxon>Alphaproteobacteria</taxon>
        <taxon>Hyphomicrobiales</taxon>
        <taxon>Methylobacteriaceae</taxon>
        <taxon>Microvirga</taxon>
    </lineage>
</organism>
<dbReference type="RefSeq" id="WP_152712878.1">
    <property type="nucleotide sequence ID" value="NZ_VOSJ01000057.1"/>
</dbReference>
<evidence type="ECO:0000313" key="2">
    <source>
        <dbReference type="EMBL" id="MPR26715.1"/>
    </source>
</evidence>
<evidence type="ECO:0000259" key="1">
    <source>
        <dbReference type="Pfam" id="PF05239"/>
    </source>
</evidence>
<dbReference type="EMBL" id="VOSK01000058">
    <property type="protein sequence ID" value="MPR26715.1"/>
    <property type="molecule type" value="Genomic_DNA"/>
</dbReference>
<dbReference type="OrthoDB" id="7274881at2"/>
<accession>A0A5N7MI54</accession>
<dbReference type="PANTHER" id="PTHR36505:SF1">
    <property type="entry name" value="BLR1072 PROTEIN"/>
    <property type="match status" value="1"/>
</dbReference>
<dbReference type="InterPro" id="IPR011033">
    <property type="entry name" value="PRC_barrel-like_sf"/>
</dbReference>
<comment type="caution">
    <text evidence="2">The sequence shown here is derived from an EMBL/GenBank/DDBJ whole genome shotgun (WGS) entry which is preliminary data.</text>
</comment>
<dbReference type="Pfam" id="PF05239">
    <property type="entry name" value="PRC"/>
    <property type="match status" value="1"/>
</dbReference>
<dbReference type="AlphaFoldDB" id="A0A5N7MI54"/>
<dbReference type="Proteomes" id="UP000403266">
    <property type="component" value="Unassembled WGS sequence"/>
</dbReference>
<keyword evidence="3" id="KW-1185">Reference proteome</keyword>
<protein>
    <submittedName>
        <fullName evidence="2">PRC-barrel domain containing protein</fullName>
    </submittedName>
</protein>
<sequence length="190" mass="21477">MRTYYVFRSTTTPDLRGFTESAAGDTLPAEHGPWALDRKVGPDDEWTLNVSRAVVAAGIIENGFYLWGPINQTAAWHPVIESDRVEGTAVYGPEGTQIGTIKRLLIEKVSGRVLYVDVTFGGFLGIGVHHHTVPWDKLSYDKELEGYRTDVTEAQVQSAPAFYGDDRIWPDRKREQEMRDYWHDIPRGPI</sequence>
<dbReference type="InterPro" id="IPR027275">
    <property type="entry name" value="PRC-brl_dom"/>
</dbReference>
<dbReference type="PANTHER" id="PTHR36505">
    <property type="entry name" value="BLR1072 PROTEIN"/>
    <property type="match status" value="1"/>
</dbReference>
<dbReference type="SUPFAM" id="SSF50346">
    <property type="entry name" value="PRC-barrel domain"/>
    <property type="match status" value="1"/>
</dbReference>
<feature type="domain" description="PRC-barrel" evidence="1">
    <location>
        <begin position="80"/>
        <end position="154"/>
    </location>
</feature>